<organism evidence="1 2">
    <name type="scientific">Carya illinoinensis</name>
    <name type="common">Pecan</name>
    <dbReference type="NCBI Taxonomy" id="32201"/>
    <lineage>
        <taxon>Eukaryota</taxon>
        <taxon>Viridiplantae</taxon>
        <taxon>Streptophyta</taxon>
        <taxon>Embryophyta</taxon>
        <taxon>Tracheophyta</taxon>
        <taxon>Spermatophyta</taxon>
        <taxon>Magnoliopsida</taxon>
        <taxon>eudicotyledons</taxon>
        <taxon>Gunneridae</taxon>
        <taxon>Pentapetalae</taxon>
        <taxon>rosids</taxon>
        <taxon>fabids</taxon>
        <taxon>Fagales</taxon>
        <taxon>Juglandaceae</taxon>
        <taxon>Carya</taxon>
    </lineage>
</organism>
<dbReference type="AlphaFoldDB" id="A0A8T1PCD7"/>
<comment type="caution">
    <text evidence="1">The sequence shown here is derived from an EMBL/GenBank/DDBJ whole genome shotgun (WGS) entry which is preliminary data.</text>
</comment>
<proteinExistence type="predicted"/>
<dbReference type="EMBL" id="CM031818">
    <property type="protein sequence ID" value="KAG6639374.1"/>
    <property type="molecule type" value="Genomic_DNA"/>
</dbReference>
<gene>
    <name evidence="1" type="ORF">CIPAW_10G095600</name>
</gene>
<keyword evidence="2" id="KW-1185">Reference proteome</keyword>
<evidence type="ECO:0000313" key="2">
    <source>
        <dbReference type="Proteomes" id="UP000811609"/>
    </source>
</evidence>
<reference evidence="1" key="1">
    <citation type="submission" date="2020-12" db="EMBL/GenBank/DDBJ databases">
        <title>WGS assembly of Carya illinoinensis cv. Pawnee.</title>
        <authorList>
            <person name="Platts A."/>
            <person name="Shu S."/>
            <person name="Wright S."/>
            <person name="Barry K."/>
            <person name="Edger P."/>
            <person name="Pires J.C."/>
            <person name="Schmutz J."/>
        </authorList>
    </citation>
    <scope>NUCLEOTIDE SEQUENCE</scope>
    <source>
        <tissue evidence="1">Leaf</tissue>
    </source>
</reference>
<dbReference type="Proteomes" id="UP000811609">
    <property type="component" value="Chromosome 10"/>
</dbReference>
<sequence length="54" mass="6019">MAKLVGSAGSRQTTREQLLSSPLGRFCRECSVARALEEPRIRQVNNNIRNLGFS</sequence>
<evidence type="ECO:0000313" key="1">
    <source>
        <dbReference type="EMBL" id="KAG6639374.1"/>
    </source>
</evidence>
<protein>
    <submittedName>
        <fullName evidence="1">Uncharacterized protein</fullName>
    </submittedName>
</protein>
<accession>A0A8T1PCD7</accession>
<name>A0A8T1PCD7_CARIL</name>